<dbReference type="InterPro" id="IPR004111">
    <property type="entry name" value="Repressor_TetR_C"/>
</dbReference>
<keyword evidence="2" id="KW-0805">Transcription regulation</keyword>
<gene>
    <name evidence="7" type="ORF">Raf01_58950</name>
</gene>
<dbReference type="InterPro" id="IPR001647">
    <property type="entry name" value="HTH_TetR"/>
</dbReference>
<dbReference type="InterPro" id="IPR003012">
    <property type="entry name" value="Tet_transcr_reg_TetR"/>
</dbReference>
<keyword evidence="3 5" id="KW-0238">DNA-binding</keyword>
<keyword evidence="8" id="KW-1185">Reference proteome</keyword>
<dbReference type="PANTHER" id="PTHR30055">
    <property type="entry name" value="HTH-TYPE TRANSCRIPTIONAL REGULATOR RUTR"/>
    <property type="match status" value="1"/>
</dbReference>
<evidence type="ECO:0000256" key="4">
    <source>
        <dbReference type="ARBA" id="ARBA00023163"/>
    </source>
</evidence>
<dbReference type="Pfam" id="PF00440">
    <property type="entry name" value="TetR_N"/>
    <property type="match status" value="1"/>
</dbReference>
<dbReference type="Proteomes" id="UP000642748">
    <property type="component" value="Unassembled WGS sequence"/>
</dbReference>
<dbReference type="Gene3D" id="1.10.357.10">
    <property type="entry name" value="Tetracycline Repressor, domain 2"/>
    <property type="match status" value="1"/>
</dbReference>
<sequence length="210" mass="23326">MPPLPLPSPPTRRTLNREYLATAALALIDAEGLRKFSMRRLGAVLGVDPMAAYRHFEDQEALFDGIAEALFDELDVDSLPWEAPWRELATQYCRRLREVLLRHPHAVSVFATRPVRSPASIEMGVHAVAKLRDAGIPPATALRVLRCVREFTVGHALSVSTLALGVQRRSKKPEKGSPRYNLLAQAADETAPDDHFETGLQAMLRGFEQP</sequence>
<dbReference type="GO" id="GO:0045892">
    <property type="term" value="P:negative regulation of DNA-templated transcription"/>
    <property type="evidence" value="ECO:0007669"/>
    <property type="project" value="InterPro"/>
</dbReference>
<feature type="domain" description="HTH tetR-type" evidence="6">
    <location>
        <begin position="14"/>
        <end position="74"/>
    </location>
</feature>
<evidence type="ECO:0000256" key="1">
    <source>
        <dbReference type="ARBA" id="ARBA00022491"/>
    </source>
</evidence>
<keyword evidence="4" id="KW-0804">Transcription</keyword>
<dbReference type="PRINTS" id="PR00400">
    <property type="entry name" value="TETREPRESSOR"/>
</dbReference>
<dbReference type="SUPFAM" id="SSF48498">
    <property type="entry name" value="Tetracyclin repressor-like, C-terminal domain"/>
    <property type="match status" value="1"/>
</dbReference>
<evidence type="ECO:0000259" key="6">
    <source>
        <dbReference type="PROSITE" id="PS50977"/>
    </source>
</evidence>
<evidence type="ECO:0000256" key="2">
    <source>
        <dbReference type="ARBA" id="ARBA00023015"/>
    </source>
</evidence>
<organism evidence="7 8">
    <name type="scientific">Rugosimonospora africana</name>
    <dbReference type="NCBI Taxonomy" id="556532"/>
    <lineage>
        <taxon>Bacteria</taxon>
        <taxon>Bacillati</taxon>
        <taxon>Actinomycetota</taxon>
        <taxon>Actinomycetes</taxon>
        <taxon>Micromonosporales</taxon>
        <taxon>Micromonosporaceae</taxon>
        <taxon>Rugosimonospora</taxon>
    </lineage>
</organism>
<protein>
    <submittedName>
        <fullName evidence="7">TetR family transcriptional regulator</fullName>
    </submittedName>
</protein>
<dbReference type="InterPro" id="IPR036271">
    <property type="entry name" value="Tet_transcr_reg_TetR-rel_C_sf"/>
</dbReference>
<dbReference type="GO" id="GO:0003700">
    <property type="term" value="F:DNA-binding transcription factor activity"/>
    <property type="evidence" value="ECO:0007669"/>
    <property type="project" value="TreeGrafter"/>
</dbReference>
<dbReference type="GO" id="GO:0046677">
    <property type="term" value="P:response to antibiotic"/>
    <property type="evidence" value="ECO:0007669"/>
    <property type="project" value="InterPro"/>
</dbReference>
<proteinExistence type="predicted"/>
<dbReference type="InterPro" id="IPR050109">
    <property type="entry name" value="HTH-type_TetR-like_transc_reg"/>
</dbReference>
<evidence type="ECO:0000313" key="7">
    <source>
        <dbReference type="EMBL" id="GIH17723.1"/>
    </source>
</evidence>
<evidence type="ECO:0000256" key="3">
    <source>
        <dbReference type="ARBA" id="ARBA00023125"/>
    </source>
</evidence>
<feature type="DNA-binding region" description="H-T-H motif" evidence="5">
    <location>
        <begin position="37"/>
        <end position="56"/>
    </location>
</feature>
<dbReference type="AlphaFoldDB" id="A0A8J3QXN2"/>
<dbReference type="InterPro" id="IPR009057">
    <property type="entry name" value="Homeodomain-like_sf"/>
</dbReference>
<dbReference type="Pfam" id="PF02909">
    <property type="entry name" value="TetR_C_1"/>
    <property type="match status" value="1"/>
</dbReference>
<keyword evidence="1" id="KW-0678">Repressor</keyword>
<dbReference type="RefSeq" id="WP_203921280.1">
    <property type="nucleotide sequence ID" value="NZ_BONZ01000057.1"/>
</dbReference>
<dbReference type="GO" id="GO:0000976">
    <property type="term" value="F:transcription cis-regulatory region binding"/>
    <property type="evidence" value="ECO:0007669"/>
    <property type="project" value="TreeGrafter"/>
</dbReference>
<accession>A0A8J3QXN2</accession>
<name>A0A8J3QXN2_9ACTN</name>
<evidence type="ECO:0000313" key="8">
    <source>
        <dbReference type="Proteomes" id="UP000642748"/>
    </source>
</evidence>
<evidence type="ECO:0000256" key="5">
    <source>
        <dbReference type="PROSITE-ProRule" id="PRU00335"/>
    </source>
</evidence>
<reference evidence="7" key="1">
    <citation type="submission" date="2021-01" db="EMBL/GenBank/DDBJ databases">
        <title>Whole genome shotgun sequence of Rugosimonospora africana NBRC 104875.</title>
        <authorList>
            <person name="Komaki H."/>
            <person name="Tamura T."/>
        </authorList>
    </citation>
    <scope>NUCLEOTIDE SEQUENCE</scope>
    <source>
        <strain evidence="7">NBRC 104875</strain>
    </source>
</reference>
<dbReference type="PROSITE" id="PS50977">
    <property type="entry name" value="HTH_TETR_2"/>
    <property type="match status" value="1"/>
</dbReference>
<comment type="caution">
    <text evidence="7">The sequence shown here is derived from an EMBL/GenBank/DDBJ whole genome shotgun (WGS) entry which is preliminary data.</text>
</comment>
<dbReference type="EMBL" id="BONZ01000057">
    <property type="protein sequence ID" value="GIH17723.1"/>
    <property type="molecule type" value="Genomic_DNA"/>
</dbReference>
<dbReference type="PANTHER" id="PTHR30055:SF151">
    <property type="entry name" value="TRANSCRIPTIONAL REGULATORY PROTEIN"/>
    <property type="match status" value="1"/>
</dbReference>
<dbReference type="SUPFAM" id="SSF46689">
    <property type="entry name" value="Homeodomain-like"/>
    <property type="match status" value="1"/>
</dbReference>